<dbReference type="RefSeq" id="WP_156826766.1">
    <property type="nucleotide sequence ID" value="NZ_JBHLVX010000058.1"/>
</dbReference>
<keyword evidence="2" id="KW-1185">Reference proteome</keyword>
<protein>
    <recommendedName>
        <fullName evidence="3">Transposase</fullName>
    </recommendedName>
</protein>
<name>A0ABV6G6X7_9GAMM</name>
<evidence type="ECO:0000313" key="1">
    <source>
        <dbReference type="EMBL" id="MFC0269423.1"/>
    </source>
</evidence>
<organism evidence="1 2">
    <name type="scientific">Kushneria aurantia</name>
    <dbReference type="NCBI Taxonomy" id="504092"/>
    <lineage>
        <taxon>Bacteria</taxon>
        <taxon>Pseudomonadati</taxon>
        <taxon>Pseudomonadota</taxon>
        <taxon>Gammaproteobacteria</taxon>
        <taxon>Oceanospirillales</taxon>
        <taxon>Halomonadaceae</taxon>
        <taxon>Kushneria</taxon>
    </lineage>
</organism>
<comment type="caution">
    <text evidence="1">The sequence shown here is derived from an EMBL/GenBank/DDBJ whole genome shotgun (WGS) entry which is preliminary data.</text>
</comment>
<gene>
    <name evidence="1" type="ORF">ACFFHW_15750</name>
</gene>
<accession>A0ABV6G6X7</accession>
<sequence>MELGMHVVVKRGKQAPEISAGRDDGAEWNMDKREQHIVGIRNRKCQIMMTVSCFGYFLCDLKKRLPGRVPCCCGGL</sequence>
<reference evidence="1 2" key="1">
    <citation type="submission" date="2024-09" db="EMBL/GenBank/DDBJ databases">
        <authorList>
            <person name="Sun Q."/>
            <person name="Mori K."/>
        </authorList>
    </citation>
    <scope>NUCLEOTIDE SEQUENCE [LARGE SCALE GENOMIC DNA]</scope>
    <source>
        <strain evidence="1 2">CCM 7415</strain>
    </source>
</reference>
<evidence type="ECO:0000313" key="2">
    <source>
        <dbReference type="Proteomes" id="UP001589814"/>
    </source>
</evidence>
<dbReference type="EMBL" id="JBHLVX010000058">
    <property type="protein sequence ID" value="MFC0269423.1"/>
    <property type="molecule type" value="Genomic_DNA"/>
</dbReference>
<dbReference type="Proteomes" id="UP001589814">
    <property type="component" value="Unassembled WGS sequence"/>
</dbReference>
<evidence type="ECO:0008006" key="3">
    <source>
        <dbReference type="Google" id="ProtNLM"/>
    </source>
</evidence>
<proteinExistence type="predicted"/>